<dbReference type="PANTHER" id="PTHR36836">
    <property type="entry name" value="COLANIC ACID BIOSYNTHESIS PROTEIN WCAK"/>
    <property type="match status" value="1"/>
</dbReference>
<dbReference type="EMBL" id="CP009962">
    <property type="protein sequence ID" value="AIY41799.1"/>
    <property type="molecule type" value="Genomic_DNA"/>
</dbReference>
<dbReference type="Pfam" id="PF04230">
    <property type="entry name" value="PS_pyruv_trans"/>
    <property type="match status" value="1"/>
</dbReference>
<dbReference type="InterPro" id="IPR007345">
    <property type="entry name" value="Polysacch_pyruvyl_Trfase"/>
</dbReference>
<dbReference type="HOGENOM" id="CLU_056504_0_0_4"/>
<evidence type="ECO:0000313" key="2">
    <source>
        <dbReference type="EMBL" id="AIY41799.1"/>
    </source>
</evidence>
<dbReference type="GO" id="GO:0016740">
    <property type="term" value="F:transferase activity"/>
    <property type="evidence" value="ECO:0007669"/>
    <property type="project" value="UniProtKB-KW"/>
</dbReference>
<organism evidence="2 3">
    <name type="scientific">Collimonas arenae</name>
    <dbReference type="NCBI Taxonomy" id="279058"/>
    <lineage>
        <taxon>Bacteria</taxon>
        <taxon>Pseudomonadati</taxon>
        <taxon>Pseudomonadota</taxon>
        <taxon>Betaproteobacteria</taxon>
        <taxon>Burkholderiales</taxon>
        <taxon>Oxalobacteraceae</taxon>
        <taxon>Collimonas</taxon>
    </lineage>
</organism>
<protein>
    <submittedName>
        <fullName evidence="2">Polysaccharide pyruvyl transferase</fullName>
    </submittedName>
</protein>
<evidence type="ECO:0000259" key="1">
    <source>
        <dbReference type="Pfam" id="PF04230"/>
    </source>
</evidence>
<dbReference type="Gene3D" id="3.40.50.2000">
    <property type="entry name" value="Glycogen Phosphorylase B"/>
    <property type="match status" value="1"/>
</dbReference>
<dbReference type="PANTHER" id="PTHR36836:SF1">
    <property type="entry name" value="COLANIC ACID BIOSYNTHESIS PROTEIN WCAK"/>
    <property type="match status" value="1"/>
</dbReference>
<dbReference type="RefSeq" id="WP_052135146.1">
    <property type="nucleotide sequence ID" value="NZ_CP009962.1"/>
</dbReference>
<keyword evidence="3" id="KW-1185">Reference proteome</keyword>
<reference evidence="3" key="1">
    <citation type="journal article" date="2014" name="Soil Biol. Biochem.">
        <title>Structure and function of bacterial communities in ageing soils: Insights from the Mendocino ecological staircase.</title>
        <authorList>
            <person name="Uroz S."/>
            <person name="Tech J.J."/>
            <person name="Sawaya N.A."/>
            <person name="Frey-Klett P."/>
            <person name="Leveau J.H.J."/>
        </authorList>
    </citation>
    <scope>NUCLEOTIDE SEQUENCE [LARGE SCALE GENOMIC DNA]</scope>
    <source>
        <strain evidence="3">Cal35</strain>
    </source>
</reference>
<name>A0A0A1FDU8_9BURK</name>
<feature type="domain" description="Polysaccharide pyruvyl transferase" evidence="1">
    <location>
        <begin position="13"/>
        <end position="324"/>
    </location>
</feature>
<dbReference type="Proteomes" id="UP000030302">
    <property type="component" value="Chromosome"/>
</dbReference>
<evidence type="ECO:0000313" key="3">
    <source>
        <dbReference type="Proteomes" id="UP000030302"/>
    </source>
</evidence>
<accession>A0A0A1FDU8</accession>
<proteinExistence type="predicted"/>
<dbReference type="OrthoDB" id="3199616at2"/>
<gene>
    <name evidence="2" type="ORF">LT85_2641</name>
</gene>
<sequence>MKIVICAVPYSPNLGDGVIYENIRQLLTELAPAAHISALDIAGRDGYDASTLSRRPLINRVPGRLRPSVVCAYFCLQYWWRWRHKWAEQLADADLIVVGGGQLFMDAHLNFPIKLFLLSRTIRAIGKPGKVAIFSVGVSKRMSKIGANLFQRAVRNMAPMRISVRDLLSAQHMKKYLAIDGDVCITPDPAIYSQRTFAQSGLTAHTGNVLGICISCPLEVNHGIKSEAAYGLQISRFFENLARQAMAAGYVVKLFTNGAPEDEAFKDALAAGLGMQQIVNMARASAPAELVANISTCDYIIAHRLHASIVAYALDIPAIGLNWDVKVKSFFELIGRSRFFISSPIPDVEDTLDLLSHARESCAGTGRARLTLRLKKEVSALLNSSVYQGSAATTTLWTAVNADYEKII</sequence>
<dbReference type="STRING" id="279058.LT85_2641"/>
<dbReference type="KEGG" id="care:LT85_2641"/>
<keyword evidence="2" id="KW-0808">Transferase</keyword>
<dbReference type="AlphaFoldDB" id="A0A0A1FDU8"/>